<dbReference type="AlphaFoldDB" id="A0A8X6KMN5"/>
<name>A0A8X6KMN5_TRICU</name>
<gene>
    <name evidence="1" type="ORF">TNCT_227731</name>
</gene>
<accession>A0A8X6KMN5</accession>
<evidence type="ECO:0000313" key="1">
    <source>
        <dbReference type="EMBL" id="GFQ77896.1"/>
    </source>
</evidence>
<dbReference type="Proteomes" id="UP000887116">
    <property type="component" value="Unassembled WGS sequence"/>
</dbReference>
<keyword evidence="2" id="KW-1185">Reference proteome</keyword>
<protein>
    <submittedName>
        <fullName evidence="1">Uncharacterized protein</fullName>
    </submittedName>
</protein>
<reference evidence="1" key="1">
    <citation type="submission" date="2020-07" db="EMBL/GenBank/DDBJ databases">
        <title>Multicomponent nature underlies the extraordinary mechanical properties of spider dragline silk.</title>
        <authorList>
            <person name="Kono N."/>
            <person name="Nakamura H."/>
            <person name="Mori M."/>
            <person name="Yoshida Y."/>
            <person name="Ohtoshi R."/>
            <person name="Malay A.D."/>
            <person name="Moran D.A.P."/>
            <person name="Tomita M."/>
            <person name="Numata K."/>
            <person name="Arakawa K."/>
        </authorList>
    </citation>
    <scope>NUCLEOTIDE SEQUENCE</scope>
</reference>
<dbReference type="EMBL" id="BMAO01011942">
    <property type="protein sequence ID" value="GFQ77896.1"/>
    <property type="molecule type" value="Genomic_DNA"/>
</dbReference>
<proteinExistence type="predicted"/>
<feature type="non-terminal residue" evidence="1">
    <location>
        <position position="1"/>
    </location>
</feature>
<evidence type="ECO:0000313" key="2">
    <source>
        <dbReference type="Proteomes" id="UP000887116"/>
    </source>
</evidence>
<organism evidence="1 2">
    <name type="scientific">Trichonephila clavata</name>
    <name type="common">Joro spider</name>
    <name type="synonym">Nephila clavata</name>
    <dbReference type="NCBI Taxonomy" id="2740835"/>
    <lineage>
        <taxon>Eukaryota</taxon>
        <taxon>Metazoa</taxon>
        <taxon>Ecdysozoa</taxon>
        <taxon>Arthropoda</taxon>
        <taxon>Chelicerata</taxon>
        <taxon>Arachnida</taxon>
        <taxon>Araneae</taxon>
        <taxon>Araneomorphae</taxon>
        <taxon>Entelegynae</taxon>
        <taxon>Araneoidea</taxon>
        <taxon>Nephilidae</taxon>
        <taxon>Trichonephila</taxon>
    </lineage>
</organism>
<comment type="caution">
    <text evidence="1">The sequence shown here is derived from an EMBL/GenBank/DDBJ whole genome shotgun (WGS) entry which is preliminary data.</text>
</comment>
<sequence length="192" mass="21128">VKGRISSHLYSIDAVWTQNLANQKLLLPQICHISIYSITCHVSVVWTTCLVISATAWTLSSVSPALHFSGCLDYRSGHISHCLDTIKCISSVALQSLFGPHCLVISATVWTPPSVSPALHFSGCLDYKSGHISHCLDTIKCISGTAVQCLFGLQVWSYKPLRGHHQVYFQPLQFSGCFGQQVCSYQPLPELH</sequence>